<dbReference type="Gene3D" id="2.40.30.170">
    <property type="match status" value="1"/>
</dbReference>
<dbReference type="Pfam" id="PF25885">
    <property type="entry name" value="HH_EMRA"/>
    <property type="match status" value="1"/>
</dbReference>
<keyword evidence="12" id="KW-1185">Reference proteome</keyword>
<dbReference type="InterPro" id="IPR050739">
    <property type="entry name" value="MFP"/>
</dbReference>
<evidence type="ECO:0000256" key="6">
    <source>
        <dbReference type="ARBA" id="ARBA00022692"/>
    </source>
</evidence>
<reference evidence="11 12" key="1">
    <citation type="submission" date="2020-07" db="EMBL/GenBank/DDBJ databases">
        <title>Novel species isolated from subtropical streams in China.</title>
        <authorList>
            <person name="Lu H."/>
        </authorList>
    </citation>
    <scope>NUCLEOTIDE SEQUENCE [LARGE SCALE GENOMIC DNA]</scope>
    <source>
        <strain evidence="11 12">FT3S</strain>
    </source>
</reference>
<keyword evidence="5" id="KW-0997">Cell inner membrane</keyword>
<evidence type="ECO:0000256" key="3">
    <source>
        <dbReference type="ARBA" id="ARBA00022448"/>
    </source>
</evidence>
<feature type="domain" description="Multidrug export protein EmrA/FarA alpha-helical hairpin" evidence="10">
    <location>
        <begin position="105"/>
        <end position="226"/>
    </location>
</feature>
<keyword evidence="3" id="KW-0813">Transport</keyword>
<dbReference type="GO" id="GO:0005886">
    <property type="term" value="C:plasma membrane"/>
    <property type="evidence" value="ECO:0007669"/>
    <property type="project" value="UniProtKB-SubCell"/>
</dbReference>
<keyword evidence="8 9" id="KW-0472">Membrane</keyword>
<gene>
    <name evidence="11" type="ORF">H3H36_18010</name>
</gene>
<dbReference type="GO" id="GO:0046677">
    <property type="term" value="P:response to antibiotic"/>
    <property type="evidence" value="ECO:0007669"/>
    <property type="project" value="UniProtKB-ARBA"/>
</dbReference>
<organism evidence="11 12">
    <name type="scientific">Rugamonas fusca</name>
    <dbReference type="NCBI Taxonomy" id="2758568"/>
    <lineage>
        <taxon>Bacteria</taxon>
        <taxon>Pseudomonadati</taxon>
        <taxon>Pseudomonadota</taxon>
        <taxon>Betaproteobacteria</taxon>
        <taxon>Burkholderiales</taxon>
        <taxon>Oxalobacteraceae</taxon>
        <taxon>Telluria group</taxon>
        <taxon>Rugamonas</taxon>
    </lineage>
</organism>
<keyword evidence="4" id="KW-1003">Cell membrane</keyword>
<dbReference type="PANTHER" id="PTHR30386">
    <property type="entry name" value="MEMBRANE FUSION SUBUNIT OF EMRAB-TOLC MULTIDRUG EFFLUX PUMP"/>
    <property type="match status" value="1"/>
</dbReference>
<feature type="transmembrane region" description="Helical" evidence="9">
    <location>
        <begin position="33"/>
        <end position="53"/>
    </location>
</feature>
<dbReference type="GO" id="GO:0015721">
    <property type="term" value="P:bile acid and bile salt transport"/>
    <property type="evidence" value="ECO:0007669"/>
    <property type="project" value="UniProtKB-ARBA"/>
</dbReference>
<dbReference type="FunFam" id="2.40.30.170:FF:000003">
    <property type="entry name" value="Multidrug resistance protein A"/>
    <property type="match status" value="1"/>
</dbReference>
<accession>A0A7W2EK76</accession>
<evidence type="ECO:0000313" key="12">
    <source>
        <dbReference type="Proteomes" id="UP000566711"/>
    </source>
</evidence>
<protein>
    <submittedName>
        <fullName evidence="11">HlyD family efflux transporter periplasmic adaptor subunit</fullName>
    </submittedName>
</protein>
<comment type="caution">
    <text evidence="11">The sequence shown here is derived from an EMBL/GenBank/DDBJ whole genome shotgun (WGS) entry which is preliminary data.</text>
</comment>
<sequence length="404" mass="41989">MTTQAPAVPNQAVGAQPAAQAASAAPAARRKTMLVALAAALGVAAVGYGAYWYTSARFQVSTDDAYVAGNVIQLTPQVAGTVVAIHADDTNFVQAGTVLAQLDPTDAKLALEKAKTQLAQTVRQTEALFLNQSAQSAAVALREAELRRARADLAQRSVLKGSGAVSEEEIRHAEDTARTAAAALEASRQQYAASRALAGAGAVREHPAVAQAVAALQEAQLTLDRTAIIAPQSGYVARRSVQIGQRVAVGAPLLAVVPLDQLWVDANFKESQLRHMRIGQPVTLTADLFGHNVVYHGRVAGLGAGTGSAFSLLPAQNATGNWIKVVQRLPVRVALEPSEVAAHPLRVGLSMVAEVDVSQQSGAQLAGAVSGAPVAQTRVYQAQAEARAGVADIANQIVRANLLR</sequence>
<dbReference type="RefSeq" id="WP_182219481.1">
    <property type="nucleotide sequence ID" value="NZ_JACEZS010000016.1"/>
</dbReference>
<evidence type="ECO:0000256" key="1">
    <source>
        <dbReference type="ARBA" id="ARBA00004377"/>
    </source>
</evidence>
<evidence type="ECO:0000259" key="10">
    <source>
        <dbReference type="Pfam" id="PF25885"/>
    </source>
</evidence>
<proteinExistence type="inferred from homology"/>
<evidence type="ECO:0000313" key="11">
    <source>
        <dbReference type="EMBL" id="MBA5607255.1"/>
    </source>
</evidence>
<evidence type="ECO:0000256" key="5">
    <source>
        <dbReference type="ARBA" id="ARBA00022519"/>
    </source>
</evidence>
<keyword evidence="7 9" id="KW-1133">Transmembrane helix</keyword>
<evidence type="ECO:0000256" key="2">
    <source>
        <dbReference type="ARBA" id="ARBA00009477"/>
    </source>
</evidence>
<name>A0A7W2EK76_9BURK</name>
<dbReference type="EMBL" id="JACEZS010000016">
    <property type="protein sequence ID" value="MBA5607255.1"/>
    <property type="molecule type" value="Genomic_DNA"/>
</dbReference>
<dbReference type="GO" id="GO:1990961">
    <property type="term" value="P:xenobiotic detoxification by transmembrane export across the plasma membrane"/>
    <property type="evidence" value="ECO:0007669"/>
    <property type="project" value="UniProtKB-ARBA"/>
</dbReference>
<evidence type="ECO:0000256" key="4">
    <source>
        <dbReference type="ARBA" id="ARBA00022475"/>
    </source>
</evidence>
<dbReference type="SUPFAM" id="SSF111369">
    <property type="entry name" value="HlyD-like secretion proteins"/>
    <property type="match status" value="2"/>
</dbReference>
<dbReference type="Proteomes" id="UP000566711">
    <property type="component" value="Unassembled WGS sequence"/>
</dbReference>
<evidence type="ECO:0000256" key="7">
    <source>
        <dbReference type="ARBA" id="ARBA00022989"/>
    </source>
</evidence>
<comment type="subcellular location">
    <subcellularLocation>
        <location evidence="1">Cell inner membrane</location>
        <topology evidence="1">Single-pass membrane protein</topology>
    </subcellularLocation>
</comment>
<dbReference type="PANTHER" id="PTHR30386:SF19">
    <property type="entry name" value="MULTIDRUG EXPORT PROTEIN EMRA-RELATED"/>
    <property type="match status" value="1"/>
</dbReference>
<keyword evidence="6 9" id="KW-0812">Transmembrane</keyword>
<dbReference type="Gene3D" id="2.40.50.100">
    <property type="match status" value="1"/>
</dbReference>
<evidence type="ECO:0000256" key="9">
    <source>
        <dbReference type="SAM" id="Phobius"/>
    </source>
</evidence>
<dbReference type="InterPro" id="IPR058633">
    <property type="entry name" value="EmrA/FarA_HH"/>
</dbReference>
<dbReference type="AlphaFoldDB" id="A0A7W2EK76"/>
<comment type="similarity">
    <text evidence="2">Belongs to the membrane fusion protein (MFP) (TC 8.A.1) family.</text>
</comment>
<evidence type="ECO:0000256" key="8">
    <source>
        <dbReference type="ARBA" id="ARBA00023136"/>
    </source>
</evidence>